<dbReference type="InterPro" id="IPR001048">
    <property type="entry name" value="Asp/Glu/Uridylate_kinase"/>
</dbReference>
<evidence type="ECO:0000313" key="8">
    <source>
        <dbReference type="Proteomes" id="UP001595765"/>
    </source>
</evidence>
<feature type="region of interest" description="Disordered" evidence="5">
    <location>
        <begin position="270"/>
        <end position="291"/>
    </location>
</feature>
<evidence type="ECO:0000256" key="3">
    <source>
        <dbReference type="ARBA" id="ARBA00022777"/>
    </source>
</evidence>
<keyword evidence="1" id="KW-0808">Transferase</keyword>
<keyword evidence="4" id="KW-0067">ATP-binding</keyword>
<name>A0ABV8HWJ4_9ACTN</name>
<dbReference type="InterPro" id="IPR036393">
    <property type="entry name" value="AceGlu_kinase-like_sf"/>
</dbReference>
<sequence length="291" mass="30226">MTTAAVSARPLAEGLRPGEPGLLVLKIGGSLVSDKGRDGDLDTAAVADFAAQVADLAAAFPGRLVLVAGGGSLGHGATRGLDEDDPHAVLGLTRATFAVKWAWTTALRACGVPALPVQVAALCAEYEHGVEAETATVGRLLEKRVLPVLSGDCLLTPSGGLRIFGSDHVPGILVREAWAPVRIVTLTDVPGVLADRPGGAAVLDRVDPDDPGPAYALVWETAPWDTSDAMRGKLDALVAHARRGAECVIARGDRAARDLRHLFSPMDEWPPDLPRTLISPPAGSRPAQHSG</sequence>
<evidence type="ECO:0000259" key="6">
    <source>
        <dbReference type="Pfam" id="PF00696"/>
    </source>
</evidence>
<reference evidence="8" key="1">
    <citation type="journal article" date="2019" name="Int. J. Syst. Evol. Microbiol.">
        <title>The Global Catalogue of Microorganisms (GCM) 10K type strain sequencing project: providing services to taxonomists for standard genome sequencing and annotation.</title>
        <authorList>
            <consortium name="The Broad Institute Genomics Platform"/>
            <consortium name="The Broad Institute Genome Sequencing Center for Infectious Disease"/>
            <person name="Wu L."/>
            <person name="Ma J."/>
        </authorList>
    </citation>
    <scope>NUCLEOTIDE SEQUENCE [LARGE SCALE GENOMIC DNA]</scope>
    <source>
        <strain evidence="8">CGMCC 4.7237</strain>
    </source>
</reference>
<evidence type="ECO:0000313" key="7">
    <source>
        <dbReference type="EMBL" id="MFC4035372.1"/>
    </source>
</evidence>
<dbReference type="Proteomes" id="UP001595765">
    <property type="component" value="Unassembled WGS sequence"/>
</dbReference>
<dbReference type="RefSeq" id="WP_386435218.1">
    <property type="nucleotide sequence ID" value="NZ_JBHSBB010000026.1"/>
</dbReference>
<protein>
    <recommendedName>
        <fullName evidence="6">Aspartate/glutamate/uridylate kinase domain-containing protein</fullName>
    </recommendedName>
</protein>
<dbReference type="PANTHER" id="PTHR43654:SF1">
    <property type="entry name" value="ISOPENTENYL PHOSPHATE KINASE"/>
    <property type="match status" value="1"/>
</dbReference>
<proteinExistence type="predicted"/>
<evidence type="ECO:0000256" key="4">
    <source>
        <dbReference type="ARBA" id="ARBA00022840"/>
    </source>
</evidence>
<dbReference type="PANTHER" id="PTHR43654">
    <property type="entry name" value="GLUTAMATE 5-KINASE"/>
    <property type="match status" value="1"/>
</dbReference>
<feature type="domain" description="Aspartate/glutamate/uridylate kinase" evidence="6">
    <location>
        <begin position="22"/>
        <end position="250"/>
    </location>
</feature>
<keyword evidence="8" id="KW-1185">Reference proteome</keyword>
<dbReference type="Gene3D" id="3.40.1160.10">
    <property type="entry name" value="Acetylglutamate kinase-like"/>
    <property type="match status" value="1"/>
</dbReference>
<keyword evidence="2" id="KW-0547">Nucleotide-binding</keyword>
<accession>A0ABV8HWJ4</accession>
<organism evidence="7 8">
    <name type="scientific">Streptomyces polygonati</name>
    <dbReference type="NCBI Taxonomy" id="1617087"/>
    <lineage>
        <taxon>Bacteria</taxon>
        <taxon>Bacillati</taxon>
        <taxon>Actinomycetota</taxon>
        <taxon>Actinomycetes</taxon>
        <taxon>Kitasatosporales</taxon>
        <taxon>Streptomycetaceae</taxon>
        <taxon>Streptomyces</taxon>
    </lineage>
</organism>
<comment type="caution">
    <text evidence="7">The sequence shown here is derived from an EMBL/GenBank/DDBJ whole genome shotgun (WGS) entry which is preliminary data.</text>
</comment>
<gene>
    <name evidence="7" type="ORF">ACFO3J_28455</name>
</gene>
<dbReference type="SUPFAM" id="SSF53633">
    <property type="entry name" value="Carbamate kinase-like"/>
    <property type="match status" value="1"/>
</dbReference>
<dbReference type="Pfam" id="PF00696">
    <property type="entry name" value="AA_kinase"/>
    <property type="match status" value="1"/>
</dbReference>
<dbReference type="EMBL" id="JBHSBB010000026">
    <property type="protein sequence ID" value="MFC4035372.1"/>
    <property type="molecule type" value="Genomic_DNA"/>
</dbReference>
<keyword evidence="3" id="KW-0418">Kinase</keyword>
<evidence type="ECO:0000256" key="1">
    <source>
        <dbReference type="ARBA" id="ARBA00022679"/>
    </source>
</evidence>
<evidence type="ECO:0000256" key="2">
    <source>
        <dbReference type="ARBA" id="ARBA00022741"/>
    </source>
</evidence>
<evidence type="ECO:0000256" key="5">
    <source>
        <dbReference type="SAM" id="MobiDB-lite"/>
    </source>
</evidence>